<organism evidence="1 2">
    <name type="scientific">Chitinivorax tropicus</name>
    <dbReference type="NCBI Taxonomy" id="714531"/>
    <lineage>
        <taxon>Bacteria</taxon>
        <taxon>Pseudomonadati</taxon>
        <taxon>Pseudomonadota</taxon>
        <taxon>Betaproteobacteria</taxon>
        <taxon>Chitinivorax</taxon>
    </lineage>
</organism>
<gene>
    <name evidence="1" type="ORF">HNQ59_000071</name>
</gene>
<evidence type="ECO:0000313" key="1">
    <source>
        <dbReference type="EMBL" id="MBB5016809.1"/>
    </source>
</evidence>
<comment type="caution">
    <text evidence="1">The sequence shown here is derived from an EMBL/GenBank/DDBJ whole genome shotgun (WGS) entry which is preliminary data.</text>
</comment>
<keyword evidence="2" id="KW-1185">Reference proteome</keyword>
<dbReference type="RefSeq" id="WP_184033611.1">
    <property type="nucleotide sequence ID" value="NZ_JACHHY010000001.1"/>
</dbReference>
<dbReference type="EMBL" id="JACHHY010000001">
    <property type="protein sequence ID" value="MBB5016809.1"/>
    <property type="molecule type" value="Genomic_DNA"/>
</dbReference>
<evidence type="ECO:0000313" key="2">
    <source>
        <dbReference type="Proteomes" id="UP000575898"/>
    </source>
</evidence>
<accession>A0A840MHZ0</accession>
<protein>
    <submittedName>
        <fullName evidence="1">Uncharacterized protein</fullName>
    </submittedName>
</protein>
<name>A0A840MHZ0_9PROT</name>
<dbReference type="AlphaFoldDB" id="A0A840MHZ0"/>
<dbReference type="Proteomes" id="UP000575898">
    <property type="component" value="Unassembled WGS sequence"/>
</dbReference>
<reference evidence="1 2" key="1">
    <citation type="submission" date="2020-08" db="EMBL/GenBank/DDBJ databases">
        <title>Genomic Encyclopedia of Type Strains, Phase IV (KMG-IV): sequencing the most valuable type-strain genomes for metagenomic binning, comparative biology and taxonomic classification.</title>
        <authorList>
            <person name="Goeker M."/>
        </authorList>
    </citation>
    <scope>NUCLEOTIDE SEQUENCE [LARGE SCALE GENOMIC DNA]</scope>
    <source>
        <strain evidence="1 2">DSM 27165</strain>
    </source>
</reference>
<sequence>MLFWFMTTASCLAADITDTAADFRAMRQRHGHFDGGPWQPALDQWQGKKHQAMQKLARHVWQQRLGTAQVRQLMGEPDELIRPDMPMYSAQIQHSNWQGQPAGELWLYNWRGKHDRLVLAMGQGRVVATGWQNAWE</sequence>
<proteinExistence type="predicted"/>